<gene>
    <name evidence="1" type="ORF">K3G42_001142</name>
</gene>
<proteinExistence type="predicted"/>
<accession>A0ACB8EBZ7</accession>
<comment type="caution">
    <text evidence="1">The sequence shown here is derived from an EMBL/GenBank/DDBJ whole genome shotgun (WGS) entry which is preliminary data.</text>
</comment>
<evidence type="ECO:0000313" key="1">
    <source>
        <dbReference type="EMBL" id="KAH7990047.1"/>
    </source>
</evidence>
<name>A0ACB8EBZ7_9SAUR</name>
<protein>
    <submittedName>
        <fullName evidence="1">Uncharacterized protein</fullName>
    </submittedName>
</protein>
<reference evidence="1" key="1">
    <citation type="submission" date="2021-08" db="EMBL/GenBank/DDBJ databases">
        <title>The first chromosome-level gecko genome reveals the dynamic sex chromosomes of Neotropical dwarf geckos (Sphaerodactylidae: Sphaerodactylus).</title>
        <authorList>
            <person name="Pinto B.J."/>
            <person name="Keating S.E."/>
            <person name="Gamble T."/>
        </authorList>
    </citation>
    <scope>NUCLEOTIDE SEQUENCE</scope>
    <source>
        <strain evidence="1">TG3544</strain>
    </source>
</reference>
<sequence>MRLTSLVTVDTHQSFHGLDHPNECMMLILQAKLDSAKDILEPWKARLSKRENNSVSSLLAISMLKSAHSCGEENGQQRRFPAGGRQVLESYFPRNMLPHPFHSCTSSTT</sequence>
<organism evidence="1 2">
    <name type="scientific">Sphaerodactylus townsendi</name>
    <dbReference type="NCBI Taxonomy" id="933632"/>
    <lineage>
        <taxon>Eukaryota</taxon>
        <taxon>Metazoa</taxon>
        <taxon>Chordata</taxon>
        <taxon>Craniata</taxon>
        <taxon>Vertebrata</taxon>
        <taxon>Euteleostomi</taxon>
        <taxon>Lepidosauria</taxon>
        <taxon>Squamata</taxon>
        <taxon>Bifurcata</taxon>
        <taxon>Gekkota</taxon>
        <taxon>Sphaerodactylidae</taxon>
        <taxon>Sphaerodactylus</taxon>
    </lineage>
</organism>
<keyword evidence="2" id="KW-1185">Reference proteome</keyword>
<evidence type="ECO:0000313" key="2">
    <source>
        <dbReference type="Proteomes" id="UP000827872"/>
    </source>
</evidence>
<dbReference type="Proteomes" id="UP000827872">
    <property type="component" value="Linkage Group LG16"/>
</dbReference>
<dbReference type="EMBL" id="CM037629">
    <property type="protein sequence ID" value="KAH7990047.1"/>
    <property type="molecule type" value="Genomic_DNA"/>
</dbReference>